<comment type="caution">
    <text evidence="4">The sequence shown here is derived from an EMBL/GenBank/DDBJ whole genome shotgun (WGS) entry which is preliminary data.</text>
</comment>
<evidence type="ECO:0000313" key="5">
    <source>
        <dbReference type="Proteomes" id="UP000813461"/>
    </source>
</evidence>
<dbReference type="Pfam" id="PF12813">
    <property type="entry name" value="XPG_I_2"/>
    <property type="match status" value="1"/>
</dbReference>
<protein>
    <submittedName>
        <fullName evidence="4">XPG domain containing-domain-containing protein</fullName>
    </submittedName>
</protein>
<dbReference type="InterPro" id="IPR029060">
    <property type="entry name" value="PIN-like_dom_sf"/>
</dbReference>
<dbReference type="Gene3D" id="3.40.50.1010">
    <property type="entry name" value="5'-nuclease"/>
    <property type="match status" value="1"/>
</dbReference>
<dbReference type="PANTHER" id="PTHR15665">
    <property type="entry name" value="ASTEROID PROTEIN"/>
    <property type="match status" value="1"/>
</dbReference>
<feature type="compositionally biased region" description="Basic and acidic residues" evidence="2">
    <location>
        <begin position="522"/>
        <end position="536"/>
    </location>
</feature>
<accession>A0A8K0R9E9</accession>
<dbReference type="Proteomes" id="UP000813461">
    <property type="component" value="Unassembled WGS sequence"/>
</dbReference>
<evidence type="ECO:0000256" key="2">
    <source>
        <dbReference type="SAM" id="MobiDB-lite"/>
    </source>
</evidence>
<sequence length="550" mass="60710">MGISGLARRLEPYATRYSAQELEGYSAIVDGPSLAYEGHKLALSSGSSPSKIPSYADINSVAVGWLESLEKQGIKVLDVLFDGALPSTKQAERLSRTEQNNRRVQQLRASYPTAACPIPTYLGSASCSLLAPSLRESLAQSAFASRTRIVPGEADDFCGLRAKDVPKSIIFTSDTDLVLFDYHPETLIVLFKDADSLAGLKAYSPYHIAKKLQLKSLVPFAWAIQQRLSEGQNELVQDAQSLDLTSPPYLEFSQRYIAKPPSVSLSEIRVLELSLQSLDVRISEFVHEALHDNLCINVYLPLLVEDPNLASAWSIAQDVRVFAYSLVALPTSDFYEYRRKAQGISPHKIDIYAATNLEVPAKDLEARMSALHSWADSKSISPTLLWTLFALGLVIAELNTPPPPPIVSRVINGDFDNTWVFLHLAARLQAAMYSLRILKQVVAVRLARSEGDMTALVEHLSKIAQHMSTFPPIADMFSIPGQAKQVLADHGTMDDYLKEIYASAGVEMPAEQVSNKKRKKQAREAERKQKKADQRQQHKSTSANAFAALV</sequence>
<evidence type="ECO:0000256" key="1">
    <source>
        <dbReference type="ARBA" id="ARBA00007398"/>
    </source>
</evidence>
<dbReference type="EMBL" id="JAGMVJ010000008">
    <property type="protein sequence ID" value="KAH7088128.1"/>
    <property type="molecule type" value="Genomic_DNA"/>
</dbReference>
<keyword evidence="5" id="KW-1185">Reference proteome</keyword>
<comment type="similarity">
    <text evidence="1">Belongs to the asteroid family.</text>
</comment>
<dbReference type="AlphaFoldDB" id="A0A8K0R9E9"/>
<dbReference type="SUPFAM" id="SSF88723">
    <property type="entry name" value="PIN domain-like"/>
    <property type="match status" value="1"/>
</dbReference>
<evidence type="ECO:0000313" key="4">
    <source>
        <dbReference type="EMBL" id="KAH7088128.1"/>
    </source>
</evidence>
<dbReference type="InterPro" id="IPR039436">
    <property type="entry name" value="Asteroid_dom"/>
</dbReference>
<reference evidence="4" key="1">
    <citation type="journal article" date="2021" name="Nat. Commun.">
        <title>Genetic determinants of endophytism in the Arabidopsis root mycobiome.</title>
        <authorList>
            <person name="Mesny F."/>
            <person name="Miyauchi S."/>
            <person name="Thiergart T."/>
            <person name="Pickel B."/>
            <person name="Atanasova L."/>
            <person name="Karlsson M."/>
            <person name="Huettel B."/>
            <person name="Barry K.W."/>
            <person name="Haridas S."/>
            <person name="Chen C."/>
            <person name="Bauer D."/>
            <person name="Andreopoulos W."/>
            <person name="Pangilinan J."/>
            <person name="LaButti K."/>
            <person name="Riley R."/>
            <person name="Lipzen A."/>
            <person name="Clum A."/>
            <person name="Drula E."/>
            <person name="Henrissat B."/>
            <person name="Kohler A."/>
            <person name="Grigoriev I.V."/>
            <person name="Martin F.M."/>
            <person name="Hacquard S."/>
        </authorList>
    </citation>
    <scope>NUCLEOTIDE SEQUENCE</scope>
    <source>
        <strain evidence="4">MPI-SDFR-AT-0120</strain>
    </source>
</reference>
<name>A0A8K0R9E9_9PLEO</name>
<organism evidence="4 5">
    <name type="scientific">Paraphoma chrysanthemicola</name>
    <dbReference type="NCBI Taxonomy" id="798071"/>
    <lineage>
        <taxon>Eukaryota</taxon>
        <taxon>Fungi</taxon>
        <taxon>Dikarya</taxon>
        <taxon>Ascomycota</taxon>
        <taxon>Pezizomycotina</taxon>
        <taxon>Dothideomycetes</taxon>
        <taxon>Pleosporomycetidae</taxon>
        <taxon>Pleosporales</taxon>
        <taxon>Pleosporineae</taxon>
        <taxon>Phaeosphaeriaceae</taxon>
        <taxon>Paraphoma</taxon>
    </lineage>
</organism>
<feature type="domain" description="Asteroid" evidence="3">
    <location>
        <begin position="128"/>
        <end position="351"/>
    </location>
</feature>
<dbReference type="InterPro" id="IPR026832">
    <property type="entry name" value="Asteroid"/>
</dbReference>
<dbReference type="PANTHER" id="PTHR15665:SF1">
    <property type="entry name" value="PROTEIN ASTEROID HOMOLOG 1"/>
    <property type="match status" value="1"/>
</dbReference>
<proteinExistence type="inferred from homology"/>
<feature type="region of interest" description="Disordered" evidence="2">
    <location>
        <begin position="511"/>
        <end position="550"/>
    </location>
</feature>
<dbReference type="OrthoDB" id="5297549at2759"/>
<gene>
    <name evidence="4" type="ORF">FB567DRAFT_331764</name>
</gene>
<evidence type="ECO:0000259" key="3">
    <source>
        <dbReference type="Pfam" id="PF12813"/>
    </source>
</evidence>